<dbReference type="NCBIfam" id="TIGR01640">
    <property type="entry name" value="F_box_assoc_1"/>
    <property type="match status" value="1"/>
</dbReference>
<dbReference type="EMBL" id="KE343797">
    <property type="protein sequence ID" value="EXB41591.1"/>
    <property type="molecule type" value="Genomic_DNA"/>
</dbReference>
<gene>
    <name evidence="2" type="ORF">L484_013668</name>
</gene>
<dbReference type="AlphaFoldDB" id="W9R8T6"/>
<keyword evidence="3" id="KW-1185">Reference proteome</keyword>
<dbReference type="CDD" id="cd22157">
    <property type="entry name" value="F-box_AtFBW1-like"/>
    <property type="match status" value="1"/>
</dbReference>
<dbReference type="Pfam" id="PF07734">
    <property type="entry name" value="FBA_1"/>
    <property type="match status" value="1"/>
</dbReference>
<reference evidence="3" key="1">
    <citation type="submission" date="2013-01" db="EMBL/GenBank/DDBJ databases">
        <title>Draft Genome Sequence of a Mulberry Tree, Morus notabilis C.K. Schneid.</title>
        <authorList>
            <person name="He N."/>
            <person name="Zhao S."/>
        </authorList>
    </citation>
    <scope>NUCLEOTIDE SEQUENCE</scope>
</reference>
<dbReference type="PROSITE" id="PS50181">
    <property type="entry name" value="FBOX"/>
    <property type="match status" value="1"/>
</dbReference>
<evidence type="ECO:0000313" key="2">
    <source>
        <dbReference type="EMBL" id="EXB41591.1"/>
    </source>
</evidence>
<dbReference type="InterPro" id="IPR050796">
    <property type="entry name" value="SCF_F-box_component"/>
</dbReference>
<dbReference type="InterPro" id="IPR017451">
    <property type="entry name" value="F-box-assoc_interact_dom"/>
</dbReference>
<dbReference type="eggNOG" id="ENOG502QVMN">
    <property type="taxonomic scope" value="Eukaryota"/>
</dbReference>
<feature type="domain" description="F-box" evidence="1">
    <location>
        <begin position="1"/>
        <end position="45"/>
    </location>
</feature>
<proteinExistence type="predicted"/>
<dbReference type="SMART" id="SM00256">
    <property type="entry name" value="FBOX"/>
    <property type="match status" value="1"/>
</dbReference>
<dbReference type="Pfam" id="PF00646">
    <property type="entry name" value="F-box"/>
    <property type="match status" value="1"/>
</dbReference>
<dbReference type="PANTHER" id="PTHR31672:SF13">
    <property type="entry name" value="F-BOX PROTEIN CPR30-LIKE"/>
    <property type="match status" value="1"/>
</dbReference>
<dbReference type="InterPro" id="IPR001810">
    <property type="entry name" value="F-box_dom"/>
</dbReference>
<sequence length="426" mass="48693">MAYLPFEVIIDILARLPVKHLLRLRSVCKPWRSLIDSLDFIHLHIGKSIAAKSNLRLLLRLDSRLFSVGGDDDDFFALNDAVELPHPLMCYSNEIKILGYCNGLLCIANVAEDIAFWNPSTKTHRLLPFLPLDRTRDLRMSSRFYRVFGFGYDAVNEDYKLVRISQFIGLDYRSFESEVKIYSLRTNEWKSMEDMPYALWYTDKMGVHVNGFLHWVVIRKIELDETGLIVALDVVGESYREIPLPECMNNEYQIELGVLGGCVCVLASYKEGGFDVWAMREYGVKESWTKLLKLGHSVLGVRPLTYSKNGGDILFEEGYRKLFWYDLNSQRVKDVKIRGAPEVFEAFVCVCSLAPVTARRRRSGGRNHESGEDNNKMSKSVSLLSDLLTYSGSSVSSGLKLKGHEVFVDVSRENWKHLLVRTGSIF</sequence>
<dbReference type="Proteomes" id="UP000030645">
    <property type="component" value="Unassembled WGS sequence"/>
</dbReference>
<organism evidence="2 3">
    <name type="scientific">Morus notabilis</name>
    <dbReference type="NCBI Taxonomy" id="981085"/>
    <lineage>
        <taxon>Eukaryota</taxon>
        <taxon>Viridiplantae</taxon>
        <taxon>Streptophyta</taxon>
        <taxon>Embryophyta</taxon>
        <taxon>Tracheophyta</taxon>
        <taxon>Spermatophyta</taxon>
        <taxon>Magnoliopsida</taxon>
        <taxon>eudicotyledons</taxon>
        <taxon>Gunneridae</taxon>
        <taxon>Pentapetalae</taxon>
        <taxon>rosids</taxon>
        <taxon>fabids</taxon>
        <taxon>Rosales</taxon>
        <taxon>Moraceae</taxon>
        <taxon>Moreae</taxon>
        <taxon>Morus</taxon>
    </lineage>
</organism>
<dbReference type="SUPFAM" id="SSF50965">
    <property type="entry name" value="Galactose oxidase, central domain"/>
    <property type="match status" value="1"/>
</dbReference>
<evidence type="ECO:0000313" key="3">
    <source>
        <dbReference type="Proteomes" id="UP000030645"/>
    </source>
</evidence>
<dbReference type="SUPFAM" id="SSF81383">
    <property type="entry name" value="F-box domain"/>
    <property type="match status" value="1"/>
</dbReference>
<dbReference type="InterPro" id="IPR006527">
    <property type="entry name" value="F-box-assoc_dom_typ1"/>
</dbReference>
<name>W9R8T6_9ROSA</name>
<protein>
    <submittedName>
        <fullName evidence="2">F-box protein</fullName>
    </submittedName>
</protein>
<dbReference type="STRING" id="981085.W9R8T6"/>
<dbReference type="Gene3D" id="1.20.1280.50">
    <property type="match status" value="1"/>
</dbReference>
<dbReference type="InterPro" id="IPR036047">
    <property type="entry name" value="F-box-like_dom_sf"/>
</dbReference>
<dbReference type="PANTHER" id="PTHR31672">
    <property type="entry name" value="BNACNNG10540D PROTEIN"/>
    <property type="match status" value="1"/>
</dbReference>
<evidence type="ECO:0000259" key="1">
    <source>
        <dbReference type="PROSITE" id="PS50181"/>
    </source>
</evidence>
<dbReference type="InterPro" id="IPR011043">
    <property type="entry name" value="Gal_Oxase/kelch_b-propeller"/>
</dbReference>
<accession>W9R8T6</accession>